<dbReference type="InterPro" id="IPR032710">
    <property type="entry name" value="NTF2-like_dom_sf"/>
</dbReference>
<comment type="caution">
    <text evidence="3">The sequence shown here is derived from an EMBL/GenBank/DDBJ whole genome shotgun (WGS) entry which is preliminary data.</text>
</comment>
<keyword evidence="4" id="KW-1185">Reference proteome</keyword>
<evidence type="ECO:0000256" key="1">
    <source>
        <dbReference type="HAMAP-Rule" id="MF_00612"/>
    </source>
</evidence>
<comment type="similarity">
    <text evidence="1">Belongs to the UPF0225 family.</text>
</comment>
<feature type="domain" description="YchJ-like middle NTF2-like" evidence="2">
    <location>
        <begin position="34"/>
        <end position="131"/>
    </location>
</feature>
<dbReference type="Gene3D" id="3.10.450.50">
    <property type="match status" value="1"/>
</dbReference>
<evidence type="ECO:0000313" key="3">
    <source>
        <dbReference type="EMBL" id="PXX44654.1"/>
    </source>
</evidence>
<dbReference type="AlphaFoldDB" id="A0A318J9B6"/>
<evidence type="ECO:0000259" key="2">
    <source>
        <dbReference type="Pfam" id="PF17775"/>
    </source>
</evidence>
<dbReference type="Proteomes" id="UP000248395">
    <property type="component" value="Unassembled WGS sequence"/>
</dbReference>
<dbReference type="HAMAP" id="MF_00612">
    <property type="entry name" value="UPF0225"/>
    <property type="match status" value="1"/>
</dbReference>
<protein>
    <recommendedName>
        <fullName evidence="1">UPF0225 protein DFR38_11276</fullName>
    </recommendedName>
</protein>
<proteinExistence type="inferred from homology"/>
<sequence length="136" mass="15239">MSKKKHSSACPCGLTASYADCCGRYIDGTQQAPTAESLMRSRYAAYTMNNADYLLASWHASTRPAELDLSREERFVKWLALDVLSTQAGSAEDDAGVVEFVARYKVNGRAQRLHEVSRFRKEDGRWFYVDGDAEEG</sequence>
<gene>
    <name evidence="3" type="ORF">DFR38_11276</name>
</gene>
<accession>A0A318J9B6</accession>
<evidence type="ECO:0000313" key="4">
    <source>
        <dbReference type="Proteomes" id="UP000248395"/>
    </source>
</evidence>
<dbReference type="OrthoDB" id="21421at2"/>
<dbReference type="RefSeq" id="WP_059285318.1">
    <property type="nucleotide sequence ID" value="NZ_LNQU01000022.1"/>
</dbReference>
<dbReference type="PANTHER" id="PTHR33747:SF1">
    <property type="entry name" value="ADENYLATE CYCLASE-ASSOCIATED CAP C-TERMINAL DOMAIN-CONTAINING PROTEIN"/>
    <property type="match status" value="1"/>
</dbReference>
<dbReference type="PANTHER" id="PTHR33747">
    <property type="entry name" value="UPF0225 PROTEIN SCO1677"/>
    <property type="match status" value="1"/>
</dbReference>
<name>A0A318J9B6_9NEIS</name>
<dbReference type="EMBL" id="QJKC01000012">
    <property type="protein sequence ID" value="PXX44654.1"/>
    <property type="molecule type" value="Genomic_DNA"/>
</dbReference>
<dbReference type="SUPFAM" id="SSF54427">
    <property type="entry name" value="NTF2-like"/>
    <property type="match status" value="1"/>
</dbReference>
<reference evidence="3 4" key="1">
    <citation type="submission" date="2018-05" db="EMBL/GenBank/DDBJ databases">
        <title>Genomic Encyclopedia of Type Strains, Phase IV (KMG-IV): sequencing the most valuable type-strain genomes for metagenomic binning, comparative biology and taxonomic classification.</title>
        <authorList>
            <person name="Goeker M."/>
        </authorList>
    </citation>
    <scope>NUCLEOTIDE SEQUENCE [LARGE SCALE GENOMIC DNA]</scope>
    <source>
        <strain evidence="3 4">DSM 25134</strain>
    </source>
</reference>
<dbReference type="InterPro" id="IPR048469">
    <property type="entry name" value="YchJ-like_M"/>
</dbReference>
<organism evidence="3 4">
    <name type="scientific">Aquitalea magnusonii</name>
    <dbReference type="NCBI Taxonomy" id="332411"/>
    <lineage>
        <taxon>Bacteria</taxon>
        <taxon>Pseudomonadati</taxon>
        <taxon>Pseudomonadota</taxon>
        <taxon>Betaproteobacteria</taxon>
        <taxon>Neisseriales</taxon>
        <taxon>Chromobacteriaceae</taxon>
        <taxon>Aquitalea</taxon>
    </lineage>
</organism>
<dbReference type="Pfam" id="PF17775">
    <property type="entry name" value="YchJ_M-like"/>
    <property type="match status" value="1"/>
</dbReference>
<dbReference type="InterPro" id="IPR023006">
    <property type="entry name" value="YchJ-like"/>
</dbReference>